<gene>
    <name evidence="1" type="ORF">Lalb_Chr05g0215291</name>
</gene>
<sequence length="129" mass="14680">MASHLVSDVRNQRLMHRAASYGERDKFCSLSHHQSYGYHRLESHSVIQLEDNSEEHNIGSEKKSANTRTGRQQAQIMLNTFGFSYISSSFLYIVTKVKAFYNGFLGDAARESIQAPMTETYFSLPVIPN</sequence>
<reference evidence="2" key="1">
    <citation type="journal article" date="2020" name="Nat. Commun.">
        <title>Genome sequence of the cluster root forming white lupin.</title>
        <authorList>
            <person name="Hufnagel B."/>
            <person name="Marques A."/>
            <person name="Soriano A."/>
            <person name="Marques L."/>
            <person name="Divol F."/>
            <person name="Doumas P."/>
            <person name="Sallet E."/>
            <person name="Mancinotti D."/>
            <person name="Carrere S."/>
            <person name="Marande W."/>
            <person name="Arribat S."/>
            <person name="Keller J."/>
            <person name="Huneau C."/>
            <person name="Blein T."/>
            <person name="Aime D."/>
            <person name="Laguerre M."/>
            <person name="Taylor J."/>
            <person name="Schubert V."/>
            <person name="Nelson M."/>
            <person name="Geu-Flores F."/>
            <person name="Crespi M."/>
            <person name="Gallardo-Guerrero K."/>
            <person name="Delaux P.-M."/>
            <person name="Salse J."/>
            <person name="Berges H."/>
            <person name="Guyot R."/>
            <person name="Gouzy J."/>
            <person name="Peret B."/>
        </authorList>
    </citation>
    <scope>NUCLEOTIDE SEQUENCE [LARGE SCALE GENOMIC DNA]</scope>
    <source>
        <strain evidence="2">cv. Amiga</strain>
    </source>
</reference>
<dbReference type="EMBL" id="WOCE01000005">
    <property type="protein sequence ID" value="KAE9613227.1"/>
    <property type="molecule type" value="Genomic_DNA"/>
</dbReference>
<proteinExistence type="predicted"/>
<evidence type="ECO:0000313" key="2">
    <source>
        <dbReference type="Proteomes" id="UP000447434"/>
    </source>
</evidence>
<dbReference type="OrthoDB" id="1495935at2759"/>
<comment type="caution">
    <text evidence="1">The sequence shown here is derived from an EMBL/GenBank/DDBJ whole genome shotgun (WGS) entry which is preliminary data.</text>
</comment>
<dbReference type="Proteomes" id="UP000447434">
    <property type="component" value="Chromosome 5"/>
</dbReference>
<protein>
    <submittedName>
        <fullName evidence="1">Uncharacterized protein</fullName>
    </submittedName>
</protein>
<evidence type="ECO:0000313" key="1">
    <source>
        <dbReference type="EMBL" id="KAE9613227.1"/>
    </source>
</evidence>
<dbReference type="AlphaFoldDB" id="A0A6A4QIH4"/>
<organism evidence="1 2">
    <name type="scientific">Lupinus albus</name>
    <name type="common">White lupine</name>
    <name type="synonym">Lupinus termis</name>
    <dbReference type="NCBI Taxonomy" id="3870"/>
    <lineage>
        <taxon>Eukaryota</taxon>
        <taxon>Viridiplantae</taxon>
        <taxon>Streptophyta</taxon>
        <taxon>Embryophyta</taxon>
        <taxon>Tracheophyta</taxon>
        <taxon>Spermatophyta</taxon>
        <taxon>Magnoliopsida</taxon>
        <taxon>eudicotyledons</taxon>
        <taxon>Gunneridae</taxon>
        <taxon>Pentapetalae</taxon>
        <taxon>rosids</taxon>
        <taxon>fabids</taxon>
        <taxon>Fabales</taxon>
        <taxon>Fabaceae</taxon>
        <taxon>Papilionoideae</taxon>
        <taxon>50 kb inversion clade</taxon>
        <taxon>genistoids sensu lato</taxon>
        <taxon>core genistoids</taxon>
        <taxon>Genisteae</taxon>
        <taxon>Lupinus</taxon>
    </lineage>
</organism>
<accession>A0A6A4QIH4</accession>
<keyword evidence="2" id="KW-1185">Reference proteome</keyword>
<name>A0A6A4QIH4_LUPAL</name>